<reference evidence="1 2" key="1">
    <citation type="submission" date="2016-11" db="EMBL/GenBank/DDBJ databases">
        <authorList>
            <person name="Jaros S."/>
            <person name="Januszkiewicz K."/>
            <person name="Wedrychowicz H."/>
        </authorList>
    </citation>
    <scope>NUCLEOTIDE SEQUENCE [LARGE SCALE GENOMIC DNA]</scope>
    <source>
        <strain evidence="1 2">DSM 9297</strain>
    </source>
</reference>
<evidence type="ECO:0000313" key="1">
    <source>
        <dbReference type="EMBL" id="SHH49682.1"/>
    </source>
</evidence>
<dbReference type="STRING" id="43928.SAMN05443636_2696"/>
<sequence>MIIPENERLVRDFVADVLNDKRYDAITEYCHEDVVMHRPGDVDEVGLDAYIEHYRHLHRAFPDFHATIEDALADGDRVGLRLALTGTHEGELLGRAPTGTSVSFSAQIIYRLSDGRIAEEWHESDRLGLLRQLSAL</sequence>
<dbReference type="AlphaFoldDB" id="A0A1M5TG01"/>
<dbReference type="SUPFAM" id="SSF54427">
    <property type="entry name" value="NTF2-like"/>
    <property type="match status" value="1"/>
</dbReference>
<gene>
    <name evidence="1" type="ORF">SAMN05443636_2696</name>
</gene>
<protein>
    <submittedName>
        <fullName evidence="1">Predicted ester cyclase</fullName>
    </submittedName>
</protein>
<dbReference type="Pfam" id="PF07366">
    <property type="entry name" value="SnoaL"/>
    <property type="match status" value="1"/>
</dbReference>
<organism evidence="1 2">
    <name type="scientific">Halobaculum gomorrense</name>
    <dbReference type="NCBI Taxonomy" id="43928"/>
    <lineage>
        <taxon>Archaea</taxon>
        <taxon>Methanobacteriati</taxon>
        <taxon>Methanobacteriota</taxon>
        <taxon>Stenosarchaea group</taxon>
        <taxon>Halobacteria</taxon>
        <taxon>Halobacteriales</taxon>
        <taxon>Haloferacaceae</taxon>
        <taxon>Halobaculum</taxon>
    </lineage>
</organism>
<dbReference type="RefSeq" id="WP_073310474.1">
    <property type="nucleotide sequence ID" value="NZ_FQWV01000008.1"/>
</dbReference>
<dbReference type="EMBL" id="FQWV01000008">
    <property type="protein sequence ID" value="SHH49682.1"/>
    <property type="molecule type" value="Genomic_DNA"/>
</dbReference>
<dbReference type="GO" id="GO:0030638">
    <property type="term" value="P:polyketide metabolic process"/>
    <property type="evidence" value="ECO:0007669"/>
    <property type="project" value="InterPro"/>
</dbReference>
<dbReference type="Gene3D" id="3.10.450.50">
    <property type="match status" value="1"/>
</dbReference>
<dbReference type="PANTHER" id="PTHR38436">
    <property type="entry name" value="POLYKETIDE CYCLASE SNOAL-LIKE DOMAIN"/>
    <property type="match status" value="1"/>
</dbReference>
<keyword evidence="2" id="KW-1185">Reference proteome</keyword>
<dbReference type="InterPro" id="IPR009959">
    <property type="entry name" value="Cyclase_SnoaL-like"/>
</dbReference>
<dbReference type="Proteomes" id="UP000184357">
    <property type="component" value="Unassembled WGS sequence"/>
</dbReference>
<accession>A0A1M5TG01</accession>
<dbReference type="InterPro" id="IPR032710">
    <property type="entry name" value="NTF2-like_dom_sf"/>
</dbReference>
<name>A0A1M5TG01_9EURY</name>
<proteinExistence type="predicted"/>
<evidence type="ECO:0000313" key="2">
    <source>
        <dbReference type="Proteomes" id="UP000184357"/>
    </source>
</evidence>
<dbReference type="PANTHER" id="PTHR38436:SF1">
    <property type="entry name" value="ESTER CYCLASE"/>
    <property type="match status" value="1"/>
</dbReference>